<evidence type="ECO:0000313" key="1">
    <source>
        <dbReference type="EMBL" id="TLQ06305.1"/>
    </source>
</evidence>
<evidence type="ECO:0000313" key="2">
    <source>
        <dbReference type="Proteomes" id="UP000307201"/>
    </source>
</evidence>
<dbReference type="AlphaFoldDB" id="A0A5R9C0X4"/>
<dbReference type="InterPro" id="IPR037284">
    <property type="entry name" value="SUF_FeS_clus_asmbl_SufBD_sf"/>
</dbReference>
<dbReference type="SUPFAM" id="SSF101960">
    <property type="entry name" value="Stabilizer of iron transporter SufD"/>
    <property type="match status" value="1"/>
</dbReference>
<protein>
    <submittedName>
        <fullName evidence="1">SufD family Fe-S cluster assembly protein</fullName>
    </submittedName>
</protein>
<dbReference type="EMBL" id="VBTE01000034">
    <property type="protein sequence ID" value="TLQ06305.1"/>
    <property type="molecule type" value="Genomic_DNA"/>
</dbReference>
<reference evidence="1 2" key="1">
    <citation type="submission" date="2019-05" db="EMBL/GenBank/DDBJ databases">
        <title>The metagenome of a microbial culture collection derived from dairy environment covers the genomic content of the human microbiome.</title>
        <authorList>
            <person name="Roder T."/>
            <person name="Wuthrich D."/>
            <person name="Sattari Z."/>
            <person name="Von Ah U."/>
            <person name="Bar C."/>
            <person name="Ronchi F."/>
            <person name="Macpherson A.J."/>
            <person name="Ganal-Vonarburg S.C."/>
            <person name="Bruggmann R."/>
            <person name="Vergeres G."/>
        </authorList>
    </citation>
    <scope>NUCLEOTIDE SEQUENCE [LARGE SCALE GENOMIC DNA]</scope>
    <source>
        <strain evidence="1 2">FAM 24235</strain>
    </source>
</reference>
<comment type="caution">
    <text evidence="1">The sequence shown here is derived from an EMBL/GenBank/DDBJ whole genome shotgun (WGS) entry which is preliminary data.</text>
</comment>
<gene>
    <name evidence="1" type="ORF">FEZ48_10355</name>
</gene>
<organism evidence="1 2">
    <name type="scientific">Marinilactibacillus psychrotolerans</name>
    <dbReference type="NCBI Taxonomy" id="191770"/>
    <lineage>
        <taxon>Bacteria</taxon>
        <taxon>Bacillati</taxon>
        <taxon>Bacillota</taxon>
        <taxon>Bacilli</taxon>
        <taxon>Lactobacillales</taxon>
        <taxon>Carnobacteriaceae</taxon>
        <taxon>Marinilactibacillus</taxon>
    </lineage>
</organism>
<dbReference type="Proteomes" id="UP000307201">
    <property type="component" value="Unassembled WGS sequence"/>
</dbReference>
<name>A0A5R9C0X4_9LACT</name>
<accession>A0A5R9C0X4</accession>
<dbReference type="RefSeq" id="WP_138472540.1">
    <property type="nucleotide sequence ID" value="NZ_VBTE01000034.1"/>
</dbReference>
<sequence>MSKISEEQHYYLMSRGLNEEIATK</sequence>
<proteinExistence type="predicted"/>